<dbReference type="KEGG" id="daur:Daura_28530"/>
<sequence length="455" mass="46415">MKTRHWVSAAIAVMAVPAVLVGGPAALGGFLGSGPAVSVADNDEIVPSGGPIAGTTGWVYVMSNQESGNSIVVFERDADGGLVRKSIVPTGGLGAGRGHDLEDASDALVSQGALIASPDRKLLFAVDAGSNEVTSLSVDGGKVEVVSRVPSGGTRPVSVALHEDLLYVANAGGLAPNTNGPSASVAGFKVDGEGKLTAIDGAVTNLPGGPTAAPSQVSFNPAGTKLVVTERQANKIDVFPIGEDGKLGTGVSNKSSGPGPFTATFRGKDTLVSSEVVGSNYKYGALSTYKLKDDNTLEVMTSSLSTVELAACWTVDSLLDPNVLYLGNAQSGTISGIRFDKDGKASVFPDDGHLATTRDQKATQDMALSANGRYLYVLTVGFDEKLADPRLITHVDGAQFSNKMSISAWRVEKSGALTPLPGYGVADDVPTVVTPGVVTESKGGLPPGSEGIVAF</sequence>
<dbReference type="RefSeq" id="WP_052386401.1">
    <property type="nucleotide sequence ID" value="NZ_CP073767.1"/>
</dbReference>
<organism evidence="1 2">
    <name type="scientific">Dactylosporangium aurantiacum</name>
    <dbReference type="NCBI Taxonomy" id="35754"/>
    <lineage>
        <taxon>Bacteria</taxon>
        <taxon>Bacillati</taxon>
        <taxon>Actinomycetota</taxon>
        <taxon>Actinomycetes</taxon>
        <taxon>Micromonosporales</taxon>
        <taxon>Micromonosporaceae</taxon>
        <taxon>Dactylosporangium</taxon>
    </lineage>
</organism>
<dbReference type="PANTHER" id="PTHR47197:SF3">
    <property type="entry name" value="DIHYDRO-HEME D1 DEHYDROGENASE"/>
    <property type="match status" value="1"/>
</dbReference>
<accession>A0A9Q9IDW0</accession>
<dbReference type="OrthoDB" id="9790815at2"/>
<evidence type="ECO:0000313" key="1">
    <source>
        <dbReference type="EMBL" id="UWZ50760.1"/>
    </source>
</evidence>
<dbReference type="InterPro" id="IPR051200">
    <property type="entry name" value="Host-pathogen_enzymatic-act"/>
</dbReference>
<proteinExistence type="predicted"/>
<gene>
    <name evidence="1" type="ORF">Daura_28530</name>
</gene>
<reference evidence="1" key="1">
    <citation type="submission" date="2021-04" db="EMBL/GenBank/DDBJ databases">
        <title>Dactylosporangium aurantiacum NRRL B-8018 full assembly.</title>
        <authorList>
            <person name="Hartkoorn R.C."/>
            <person name="Beaudoing E."/>
            <person name="Hot D."/>
        </authorList>
    </citation>
    <scope>NUCLEOTIDE SEQUENCE</scope>
    <source>
        <strain evidence="1">NRRL B-8018</strain>
    </source>
</reference>
<evidence type="ECO:0008006" key="3">
    <source>
        <dbReference type="Google" id="ProtNLM"/>
    </source>
</evidence>
<dbReference type="SUPFAM" id="SSF75011">
    <property type="entry name" value="3-carboxy-cis,cis-mucoante lactonizing enzyme"/>
    <property type="match status" value="1"/>
</dbReference>
<dbReference type="Gene3D" id="2.130.10.10">
    <property type="entry name" value="YVTN repeat-like/Quinoprotein amine dehydrogenase"/>
    <property type="match status" value="2"/>
</dbReference>
<dbReference type="AlphaFoldDB" id="A0A9Q9IDW0"/>
<dbReference type="PANTHER" id="PTHR47197">
    <property type="entry name" value="PROTEIN NIRF"/>
    <property type="match status" value="1"/>
</dbReference>
<dbReference type="Proteomes" id="UP001058003">
    <property type="component" value="Chromosome"/>
</dbReference>
<evidence type="ECO:0000313" key="2">
    <source>
        <dbReference type="Proteomes" id="UP001058003"/>
    </source>
</evidence>
<name>A0A9Q9IDW0_9ACTN</name>
<dbReference type="InterPro" id="IPR015943">
    <property type="entry name" value="WD40/YVTN_repeat-like_dom_sf"/>
</dbReference>
<keyword evidence="2" id="KW-1185">Reference proteome</keyword>
<protein>
    <recommendedName>
        <fullName evidence="3">3-carboxymuconate cyclase</fullName>
    </recommendedName>
</protein>
<dbReference type="EMBL" id="CP073767">
    <property type="protein sequence ID" value="UWZ50760.1"/>
    <property type="molecule type" value="Genomic_DNA"/>
</dbReference>